<dbReference type="Proteomes" id="UP001229081">
    <property type="component" value="Unassembled WGS sequence"/>
</dbReference>
<evidence type="ECO:0000256" key="8">
    <source>
        <dbReference type="SAM" id="MobiDB-lite"/>
    </source>
</evidence>
<dbReference type="EMBL" id="JAUFSA010000007">
    <property type="protein sequence ID" value="MDP7739693.1"/>
    <property type="molecule type" value="Genomic_DNA"/>
</dbReference>
<evidence type="ECO:0000256" key="4">
    <source>
        <dbReference type="ARBA" id="ARBA00022759"/>
    </source>
</evidence>
<accession>A0AAJ1S987</accession>
<dbReference type="Gene3D" id="3.30.920.30">
    <property type="entry name" value="Hypothetical protein"/>
    <property type="match status" value="1"/>
</dbReference>
<protein>
    <submittedName>
        <fullName evidence="9">Type II toxin-antitoxin system HicA family toxin</fullName>
    </submittedName>
</protein>
<evidence type="ECO:0000313" key="9">
    <source>
        <dbReference type="EMBL" id="MDP7739693.1"/>
    </source>
</evidence>
<dbReference type="RefSeq" id="WP_306256122.1">
    <property type="nucleotide sequence ID" value="NZ_JAUFSA010000007.1"/>
</dbReference>
<dbReference type="GO" id="GO:0003729">
    <property type="term" value="F:mRNA binding"/>
    <property type="evidence" value="ECO:0007669"/>
    <property type="project" value="InterPro"/>
</dbReference>
<comment type="caution">
    <text evidence="9">The sequence shown here is derived from an EMBL/GenBank/DDBJ whole genome shotgun (WGS) entry which is preliminary data.</text>
</comment>
<dbReference type="InterPro" id="IPR038570">
    <property type="entry name" value="HicA_sf"/>
</dbReference>
<keyword evidence="7" id="KW-0346">Stress response</keyword>
<gene>
    <name evidence="9" type="ORF">QXL92_33745</name>
</gene>
<evidence type="ECO:0000256" key="7">
    <source>
        <dbReference type="ARBA" id="ARBA00023016"/>
    </source>
</evidence>
<evidence type="ECO:0000256" key="6">
    <source>
        <dbReference type="ARBA" id="ARBA00022884"/>
    </source>
</evidence>
<keyword evidence="6" id="KW-0694">RNA-binding</keyword>
<dbReference type="AlphaFoldDB" id="A0AAJ1S987"/>
<feature type="region of interest" description="Disordered" evidence="8">
    <location>
        <begin position="1"/>
        <end position="43"/>
    </location>
</feature>
<dbReference type="InterPro" id="IPR012933">
    <property type="entry name" value="HicA_mRNA_interferase"/>
</dbReference>
<proteinExistence type="inferred from homology"/>
<comment type="similarity">
    <text evidence="1">Belongs to the HicA mRNA interferase family.</text>
</comment>
<evidence type="ECO:0000256" key="1">
    <source>
        <dbReference type="ARBA" id="ARBA00006620"/>
    </source>
</evidence>
<dbReference type="GO" id="GO:0016787">
    <property type="term" value="F:hydrolase activity"/>
    <property type="evidence" value="ECO:0007669"/>
    <property type="project" value="UniProtKB-KW"/>
</dbReference>
<keyword evidence="3" id="KW-0540">Nuclease</keyword>
<keyword evidence="4" id="KW-0255">Endonuclease</keyword>
<dbReference type="Pfam" id="PF07927">
    <property type="entry name" value="HicA_toxin"/>
    <property type="match status" value="1"/>
</dbReference>
<evidence type="ECO:0000256" key="5">
    <source>
        <dbReference type="ARBA" id="ARBA00022801"/>
    </source>
</evidence>
<dbReference type="GO" id="GO:0004519">
    <property type="term" value="F:endonuclease activity"/>
    <property type="evidence" value="ECO:0007669"/>
    <property type="project" value="UniProtKB-KW"/>
</dbReference>
<reference evidence="9" key="1">
    <citation type="submission" date="2023-06" db="EMBL/GenBank/DDBJ databases">
        <title>Identification of two novel mycobacterium reveal diversities and complexities of Mycobacterium gordonae clade.</title>
        <authorList>
            <person name="Matsumoto Y."/>
            <person name="Nakamura S."/>
            <person name="Motooka D."/>
            <person name="Fukushima K."/>
        </authorList>
    </citation>
    <scope>NUCLEOTIDE SEQUENCE</scope>
    <source>
        <strain evidence="9">TY812</strain>
    </source>
</reference>
<evidence type="ECO:0000256" key="3">
    <source>
        <dbReference type="ARBA" id="ARBA00022722"/>
    </source>
</evidence>
<evidence type="ECO:0000313" key="10">
    <source>
        <dbReference type="Proteomes" id="UP001229081"/>
    </source>
</evidence>
<name>A0AAJ1S987_9MYCO</name>
<evidence type="ECO:0000256" key="2">
    <source>
        <dbReference type="ARBA" id="ARBA00022649"/>
    </source>
</evidence>
<keyword evidence="5" id="KW-0378">Hydrolase</keyword>
<dbReference type="SUPFAM" id="SSF54786">
    <property type="entry name" value="YcfA/nrd intein domain"/>
    <property type="match status" value="1"/>
</dbReference>
<sequence length="71" mass="7577">MVSEEPTRKLTKRLRAAGFTPGNTVGSHTKWSHELGPTVSVPDGHRTISPGVVRQVNAAIAQAREAKGTTE</sequence>
<organism evidence="9 10">
    <name type="scientific">Mycobacterium paragordonae</name>
    <dbReference type="NCBI Taxonomy" id="1389713"/>
    <lineage>
        <taxon>Bacteria</taxon>
        <taxon>Bacillati</taxon>
        <taxon>Actinomycetota</taxon>
        <taxon>Actinomycetes</taxon>
        <taxon>Mycobacteriales</taxon>
        <taxon>Mycobacteriaceae</taxon>
        <taxon>Mycobacterium</taxon>
    </lineage>
</organism>
<keyword evidence="2" id="KW-1277">Toxin-antitoxin system</keyword>